<dbReference type="Pfam" id="PF00850">
    <property type="entry name" value="Hist_deacetyl"/>
    <property type="match status" value="1"/>
</dbReference>
<dbReference type="SMR" id="A0A9Q9Y7M3"/>
<feature type="compositionally biased region" description="Basic residues" evidence="1">
    <location>
        <begin position="46"/>
        <end position="58"/>
    </location>
</feature>
<evidence type="ECO:0000256" key="1">
    <source>
        <dbReference type="SAM" id="MobiDB-lite"/>
    </source>
</evidence>
<evidence type="ECO:0000259" key="2">
    <source>
        <dbReference type="Pfam" id="PF00850"/>
    </source>
</evidence>
<dbReference type="AlphaFoldDB" id="A0A9Q9Y7M3"/>
<dbReference type="KEGG" id="ccar:109080777"/>
<dbReference type="PANTHER" id="PTHR10625">
    <property type="entry name" value="HISTONE DEACETYLASE HDAC1-RELATED"/>
    <property type="match status" value="1"/>
</dbReference>
<protein>
    <submittedName>
        <fullName evidence="3">Histone deacetylase 7-like isoform X1</fullName>
    </submittedName>
</protein>
<gene>
    <name evidence="3" type="primary">LOC109080777</name>
</gene>
<feature type="compositionally biased region" description="Basic and acidic residues" evidence="1">
    <location>
        <begin position="1"/>
        <end position="17"/>
    </location>
</feature>
<feature type="region of interest" description="Disordered" evidence="1">
    <location>
        <begin position="1"/>
        <end position="69"/>
    </location>
</feature>
<dbReference type="GO" id="GO:0040029">
    <property type="term" value="P:epigenetic regulation of gene expression"/>
    <property type="evidence" value="ECO:0007669"/>
    <property type="project" value="TreeGrafter"/>
</dbReference>
<feature type="compositionally biased region" description="Low complexity" evidence="1">
    <location>
        <begin position="122"/>
        <end position="137"/>
    </location>
</feature>
<accession>A0A9Q9Y7M3</accession>
<evidence type="ECO:0000313" key="3">
    <source>
        <dbReference type="RefSeq" id="XP_042614456.1"/>
    </source>
</evidence>
<dbReference type="InterPro" id="IPR023801">
    <property type="entry name" value="His_deacetylse_dom"/>
</dbReference>
<dbReference type="OrthoDB" id="424012at2759"/>
<feature type="compositionally biased region" description="Polar residues" evidence="1">
    <location>
        <begin position="102"/>
        <end position="111"/>
    </location>
</feature>
<dbReference type="Proteomes" id="UP001155660">
    <property type="component" value="Chromosome A6"/>
</dbReference>
<dbReference type="GO" id="GO:0000118">
    <property type="term" value="C:histone deacetylase complex"/>
    <property type="evidence" value="ECO:0007669"/>
    <property type="project" value="TreeGrafter"/>
</dbReference>
<sequence>MSELQHRKQERGRESTQEGKQPFKQPLNIKKSEQSAGASASDWVKRKLNQHIRNKHRKSGQDPTKVCASNIPESHYFEEDNPLRRTASEPILKLRPKRIASGRQNPLQRKTTAPPAVRAFDSMGGSSSSTSVSIGSSLPDKQMSRQEPQTYSTSASHEDESPLHIGIQNPMLWNRNAQPVFTLPPPVVAAPWQWTVMSHRPLSRSQSAPSFIQHIHTQTVTITHQQQWPQETLQQHTETNAHLQANTQCSCAQAHCKVPFRMVRPTSSVVLRRDRGRARKDLHMRSQSLHEKCLSNHRGVLHNSECCDEQHRVYHRNLAREHSTPDTFNRRHFSSPLALDVRRKQNYTTGLVLDYKMLQHECNCGDVTSCNTGYTGRIASIWSRLQHCGLKSQCKWVKGRPATFEELLSVHSEQLLCSYSGFSESSSSIPYRSQTYFDTVLNSSSSAAIMKMSVGSVIELAFRVAEGELRNGFAVVTPPGHHVSHSQTFGFGIFNSVAIAAKQLQERSNIKKILIVDWDVHHGYGTEEIFYTDPSVLYISLHRSDNGSFFRGSGQPTRVGSDGGEGFNVNVAWSGGLSPPMEDAEYLAAFRTVVMPIAHEFSPDVVLVSAGFDATEGHPEDLGGYRVSAECFGFLTRKLMELAEGRVMMVLEGGHNLITLCDALQACVSALVGNEPEPLDEKELVREPCVNAVESLKTVLHVQSRYWHSVRSMVDTVSLSYVNAERRYSAGREAALVLDGLHMTAPRSSCFLSEPMEHDEAESM</sequence>
<dbReference type="RefSeq" id="XP_042614456.1">
    <property type="nucleotide sequence ID" value="XM_042758522.1"/>
</dbReference>
<feature type="compositionally biased region" description="Polar residues" evidence="1">
    <location>
        <begin position="145"/>
        <end position="155"/>
    </location>
</feature>
<dbReference type="GeneID" id="109080777"/>
<dbReference type="GO" id="GO:0004407">
    <property type="term" value="F:histone deacetylase activity"/>
    <property type="evidence" value="ECO:0007669"/>
    <property type="project" value="TreeGrafter"/>
</dbReference>
<reference evidence="3" key="1">
    <citation type="submission" date="2025-08" db="UniProtKB">
        <authorList>
            <consortium name="RefSeq"/>
        </authorList>
    </citation>
    <scope>IDENTIFICATION</scope>
    <source>
        <tissue evidence="3">Muscle</tissue>
    </source>
</reference>
<feature type="domain" description="Histone deacetylase" evidence="2">
    <location>
        <begin position="376"/>
        <end position="671"/>
    </location>
</feature>
<proteinExistence type="predicted"/>
<feature type="region of interest" description="Disordered" evidence="1">
    <location>
        <begin position="100"/>
        <end position="161"/>
    </location>
</feature>
<dbReference type="PANTHER" id="PTHR10625:SF42">
    <property type="entry name" value="HISTONE DEACETYLASE 7"/>
    <property type="match status" value="1"/>
</dbReference>
<name>A0A9Q9Y7M3_CYPCA</name>
<organism evidence="3">
    <name type="scientific">Cyprinus carpio</name>
    <name type="common">Common carp</name>
    <dbReference type="NCBI Taxonomy" id="7962"/>
    <lineage>
        <taxon>Eukaryota</taxon>
        <taxon>Metazoa</taxon>
        <taxon>Chordata</taxon>
        <taxon>Craniata</taxon>
        <taxon>Vertebrata</taxon>
        <taxon>Euteleostomi</taxon>
        <taxon>Actinopterygii</taxon>
        <taxon>Neopterygii</taxon>
        <taxon>Teleostei</taxon>
        <taxon>Ostariophysi</taxon>
        <taxon>Cypriniformes</taxon>
        <taxon>Cyprinidae</taxon>
        <taxon>Cyprininae</taxon>
        <taxon>Cyprinus</taxon>
    </lineage>
</organism>